<keyword evidence="6" id="KW-0547">Nucleotide-binding</keyword>
<keyword evidence="5" id="KW-0808">Transferase</keyword>
<dbReference type="OrthoDB" id="1935838at2759"/>
<dbReference type="InterPro" id="IPR018451">
    <property type="entry name" value="NAF/FISL_domain"/>
</dbReference>
<dbReference type="FunFam" id="3.30.310.80:FF:000005">
    <property type="entry name" value="Non-specific serine/threonine protein kinase"/>
    <property type="match status" value="1"/>
</dbReference>
<sequence>MEKQVREANSVEAGGDSGPSKNGENHEPPQLANLNAFDIIGLSAGFDLAGLFGDVYSKQETRFASRKPASVIISKLEEVSKSLKLKIGKQDAGLFKLEGSNEGRKGALSIDAEIFQVTQTFHLVEVKKCNGDTMEYQKLVEEDLRPALADIVLVWQGEKEKHEELPRVLQDEQEEQEPSSSSIETSTSNMTQFA</sequence>
<evidence type="ECO:0000256" key="9">
    <source>
        <dbReference type="ARBA" id="ARBA00023211"/>
    </source>
</evidence>
<dbReference type="PROSITE" id="PS50816">
    <property type="entry name" value="NAF"/>
    <property type="match status" value="1"/>
</dbReference>
<evidence type="ECO:0000313" key="15">
    <source>
        <dbReference type="Proteomes" id="UP000489600"/>
    </source>
</evidence>
<dbReference type="Pfam" id="PF03822">
    <property type="entry name" value="NAF"/>
    <property type="match status" value="1"/>
</dbReference>
<protein>
    <recommendedName>
        <fullName evidence="3">non-specific serine/threonine protein kinase</fullName>
        <ecNumber evidence="3">2.7.11.1</ecNumber>
    </recommendedName>
</protein>
<evidence type="ECO:0000256" key="10">
    <source>
        <dbReference type="ARBA" id="ARBA00047899"/>
    </source>
</evidence>
<comment type="cofactor">
    <cofactor evidence="1">
        <name>Mn(2+)</name>
        <dbReference type="ChEBI" id="CHEBI:29035"/>
    </cofactor>
</comment>
<feature type="region of interest" description="Disordered" evidence="12">
    <location>
        <begin position="163"/>
        <end position="194"/>
    </location>
</feature>
<dbReference type="Gene3D" id="3.30.310.80">
    <property type="entry name" value="Kinase associated domain 1, KA1"/>
    <property type="match status" value="1"/>
</dbReference>
<dbReference type="PANTHER" id="PTHR43895">
    <property type="entry name" value="CALCIUM/CALMODULIN-DEPENDENT PROTEIN KINASE KINASE-RELATED"/>
    <property type="match status" value="1"/>
</dbReference>
<dbReference type="AlphaFoldDB" id="A0A565CIM7"/>
<feature type="domain" description="NAF" evidence="13">
    <location>
        <begin position="29"/>
        <end position="53"/>
    </location>
</feature>
<reference evidence="14" key="1">
    <citation type="submission" date="2019-07" db="EMBL/GenBank/DDBJ databases">
        <authorList>
            <person name="Dittberner H."/>
        </authorList>
    </citation>
    <scope>NUCLEOTIDE SEQUENCE [LARGE SCALE GENOMIC DNA]</scope>
</reference>
<evidence type="ECO:0000259" key="13">
    <source>
        <dbReference type="PROSITE" id="PS50816"/>
    </source>
</evidence>
<organism evidence="14 15">
    <name type="scientific">Arabis nemorensis</name>
    <dbReference type="NCBI Taxonomy" id="586526"/>
    <lineage>
        <taxon>Eukaryota</taxon>
        <taxon>Viridiplantae</taxon>
        <taxon>Streptophyta</taxon>
        <taxon>Embryophyta</taxon>
        <taxon>Tracheophyta</taxon>
        <taxon>Spermatophyta</taxon>
        <taxon>Magnoliopsida</taxon>
        <taxon>eudicotyledons</taxon>
        <taxon>Gunneridae</taxon>
        <taxon>Pentapetalae</taxon>
        <taxon>rosids</taxon>
        <taxon>malvids</taxon>
        <taxon>Brassicales</taxon>
        <taxon>Brassicaceae</taxon>
        <taxon>Arabideae</taxon>
        <taxon>Arabis</taxon>
    </lineage>
</organism>
<evidence type="ECO:0000256" key="8">
    <source>
        <dbReference type="ARBA" id="ARBA00022840"/>
    </source>
</evidence>
<keyword evidence="15" id="KW-1185">Reference proteome</keyword>
<accession>A0A565CIM7</accession>
<evidence type="ECO:0000256" key="11">
    <source>
        <dbReference type="ARBA" id="ARBA00048679"/>
    </source>
</evidence>
<evidence type="ECO:0000256" key="7">
    <source>
        <dbReference type="ARBA" id="ARBA00022777"/>
    </source>
</evidence>
<gene>
    <name evidence="14" type="ORF">ANE_LOCUS23987</name>
</gene>
<evidence type="ECO:0000256" key="5">
    <source>
        <dbReference type="ARBA" id="ARBA00022679"/>
    </source>
</evidence>
<dbReference type="InterPro" id="IPR004041">
    <property type="entry name" value="NAF_dom"/>
</dbReference>
<comment type="caution">
    <text evidence="14">The sequence shown here is derived from an EMBL/GenBank/DDBJ whole genome shotgun (WGS) entry which is preliminary data.</text>
</comment>
<dbReference type="PANTHER" id="PTHR43895:SF120">
    <property type="entry name" value="CBL-INTERACTING SERINE_THREONINE-PROTEIN KINASE 2"/>
    <property type="match status" value="1"/>
</dbReference>
<proteinExistence type="inferred from homology"/>
<keyword evidence="4" id="KW-0723">Serine/threonine-protein kinase</keyword>
<evidence type="ECO:0000313" key="14">
    <source>
        <dbReference type="EMBL" id="VVB13543.1"/>
    </source>
</evidence>
<dbReference type="EMBL" id="CABITT030000008">
    <property type="protein sequence ID" value="VVB13543.1"/>
    <property type="molecule type" value="Genomic_DNA"/>
</dbReference>
<evidence type="ECO:0000256" key="3">
    <source>
        <dbReference type="ARBA" id="ARBA00012513"/>
    </source>
</evidence>
<keyword evidence="8" id="KW-0067">ATP-binding</keyword>
<dbReference type="GO" id="GO:0004674">
    <property type="term" value="F:protein serine/threonine kinase activity"/>
    <property type="evidence" value="ECO:0007669"/>
    <property type="project" value="UniProtKB-KW"/>
</dbReference>
<feature type="region of interest" description="Disordered" evidence="12">
    <location>
        <begin position="1"/>
        <end position="30"/>
    </location>
</feature>
<dbReference type="EC" id="2.7.11.1" evidence="3"/>
<comment type="catalytic activity">
    <reaction evidence="11">
        <text>L-seryl-[protein] + ATP = O-phospho-L-seryl-[protein] + ADP + H(+)</text>
        <dbReference type="Rhea" id="RHEA:17989"/>
        <dbReference type="Rhea" id="RHEA-COMP:9863"/>
        <dbReference type="Rhea" id="RHEA-COMP:11604"/>
        <dbReference type="ChEBI" id="CHEBI:15378"/>
        <dbReference type="ChEBI" id="CHEBI:29999"/>
        <dbReference type="ChEBI" id="CHEBI:30616"/>
        <dbReference type="ChEBI" id="CHEBI:83421"/>
        <dbReference type="ChEBI" id="CHEBI:456216"/>
        <dbReference type="EC" id="2.7.11.1"/>
    </reaction>
</comment>
<keyword evidence="7" id="KW-0418">Kinase</keyword>
<evidence type="ECO:0000256" key="2">
    <source>
        <dbReference type="ARBA" id="ARBA00006234"/>
    </source>
</evidence>
<dbReference type="CDD" id="cd12195">
    <property type="entry name" value="CIPK_C"/>
    <property type="match status" value="1"/>
</dbReference>
<comment type="catalytic activity">
    <reaction evidence="10">
        <text>L-threonyl-[protein] + ATP = O-phospho-L-threonyl-[protein] + ADP + H(+)</text>
        <dbReference type="Rhea" id="RHEA:46608"/>
        <dbReference type="Rhea" id="RHEA-COMP:11060"/>
        <dbReference type="Rhea" id="RHEA-COMP:11605"/>
        <dbReference type="ChEBI" id="CHEBI:15378"/>
        <dbReference type="ChEBI" id="CHEBI:30013"/>
        <dbReference type="ChEBI" id="CHEBI:30616"/>
        <dbReference type="ChEBI" id="CHEBI:61977"/>
        <dbReference type="ChEBI" id="CHEBI:456216"/>
        <dbReference type="EC" id="2.7.11.1"/>
    </reaction>
</comment>
<evidence type="ECO:0000256" key="4">
    <source>
        <dbReference type="ARBA" id="ARBA00022527"/>
    </source>
</evidence>
<dbReference type="GO" id="GO:0007165">
    <property type="term" value="P:signal transduction"/>
    <property type="evidence" value="ECO:0007669"/>
    <property type="project" value="InterPro"/>
</dbReference>
<dbReference type="GO" id="GO:0005524">
    <property type="term" value="F:ATP binding"/>
    <property type="evidence" value="ECO:0007669"/>
    <property type="project" value="UniProtKB-KW"/>
</dbReference>
<evidence type="ECO:0000256" key="6">
    <source>
        <dbReference type="ARBA" id="ARBA00022741"/>
    </source>
</evidence>
<evidence type="ECO:0000256" key="1">
    <source>
        <dbReference type="ARBA" id="ARBA00001936"/>
    </source>
</evidence>
<keyword evidence="9" id="KW-0464">Manganese</keyword>
<feature type="compositionally biased region" description="Low complexity" evidence="12">
    <location>
        <begin position="178"/>
        <end position="188"/>
    </location>
</feature>
<dbReference type="Proteomes" id="UP000489600">
    <property type="component" value="Unassembled WGS sequence"/>
</dbReference>
<comment type="similarity">
    <text evidence="2">Belongs to the protein kinase superfamily. CAMK Ser/Thr protein kinase family. SNF1 subfamily.</text>
</comment>
<name>A0A565CIM7_9BRAS</name>
<evidence type="ECO:0000256" key="12">
    <source>
        <dbReference type="SAM" id="MobiDB-lite"/>
    </source>
</evidence>